<feature type="compositionally biased region" description="Low complexity" evidence="1">
    <location>
        <begin position="68"/>
        <end position="86"/>
    </location>
</feature>
<dbReference type="EMBL" id="JABSTR010000003">
    <property type="protein sequence ID" value="KAH9365031.1"/>
    <property type="molecule type" value="Genomic_DNA"/>
</dbReference>
<dbReference type="AlphaFoldDB" id="A0A9J6FQD1"/>
<feature type="compositionally biased region" description="Polar residues" evidence="1">
    <location>
        <begin position="131"/>
        <end position="153"/>
    </location>
</feature>
<evidence type="ECO:0000313" key="3">
    <source>
        <dbReference type="Proteomes" id="UP000821853"/>
    </source>
</evidence>
<feature type="region of interest" description="Disordered" evidence="1">
    <location>
        <begin position="57"/>
        <end position="100"/>
    </location>
</feature>
<gene>
    <name evidence="2" type="ORF">HPB48_007964</name>
</gene>
<comment type="caution">
    <text evidence="2">The sequence shown here is derived from an EMBL/GenBank/DDBJ whole genome shotgun (WGS) entry which is preliminary data.</text>
</comment>
<keyword evidence="3" id="KW-1185">Reference proteome</keyword>
<reference evidence="2 3" key="1">
    <citation type="journal article" date="2020" name="Cell">
        <title>Large-Scale Comparative Analyses of Tick Genomes Elucidate Their Genetic Diversity and Vector Capacities.</title>
        <authorList>
            <consortium name="Tick Genome and Microbiome Consortium (TIGMIC)"/>
            <person name="Jia N."/>
            <person name="Wang J."/>
            <person name="Shi W."/>
            <person name="Du L."/>
            <person name="Sun Y."/>
            <person name="Zhan W."/>
            <person name="Jiang J.F."/>
            <person name="Wang Q."/>
            <person name="Zhang B."/>
            <person name="Ji P."/>
            <person name="Bell-Sakyi L."/>
            <person name="Cui X.M."/>
            <person name="Yuan T.T."/>
            <person name="Jiang B.G."/>
            <person name="Yang W.F."/>
            <person name="Lam T.T."/>
            <person name="Chang Q.C."/>
            <person name="Ding S.J."/>
            <person name="Wang X.J."/>
            <person name="Zhu J.G."/>
            <person name="Ruan X.D."/>
            <person name="Zhao L."/>
            <person name="Wei J.T."/>
            <person name="Ye R.Z."/>
            <person name="Que T.C."/>
            <person name="Du C.H."/>
            <person name="Zhou Y.H."/>
            <person name="Cheng J.X."/>
            <person name="Dai P.F."/>
            <person name="Guo W.B."/>
            <person name="Han X.H."/>
            <person name="Huang E.J."/>
            <person name="Li L.F."/>
            <person name="Wei W."/>
            <person name="Gao Y.C."/>
            <person name="Liu J.Z."/>
            <person name="Shao H.Z."/>
            <person name="Wang X."/>
            <person name="Wang C.C."/>
            <person name="Yang T.C."/>
            <person name="Huo Q.B."/>
            <person name="Li W."/>
            <person name="Chen H.Y."/>
            <person name="Chen S.E."/>
            <person name="Zhou L.G."/>
            <person name="Ni X.B."/>
            <person name="Tian J.H."/>
            <person name="Sheng Y."/>
            <person name="Liu T."/>
            <person name="Pan Y.S."/>
            <person name="Xia L.Y."/>
            <person name="Li J."/>
            <person name="Zhao F."/>
            <person name="Cao W.C."/>
        </authorList>
    </citation>
    <scope>NUCLEOTIDE SEQUENCE [LARGE SCALE GENOMIC DNA]</scope>
    <source>
        <strain evidence="2">HaeL-2018</strain>
    </source>
</reference>
<evidence type="ECO:0000313" key="2">
    <source>
        <dbReference type="EMBL" id="KAH9365031.1"/>
    </source>
</evidence>
<protein>
    <submittedName>
        <fullName evidence="2">Uncharacterized protein</fullName>
    </submittedName>
</protein>
<organism evidence="2 3">
    <name type="scientific">Haemaphysalis longicornis</name>
    <name type="common">Bush tick</name>
    <dbReference type="NCBI Taxonomy" id="44386"/>
    <lineage>
        <taxon>Eukaryota</taxon>
        <taxon>Metazoa</taxon>
        <taxon>Ecdysozoa</taxon>
        <taxon>Arthropoda</taxon>
        <taxon>Chelicerata</taxon>
        <taxon>Arachnida</taxon>
        <taxon>Acari</taxon>
        <taxon>Parasitiformes</taxon>
        <taxon>Ixodida</taxon>
        <taxon>Ixodoidea</taxon>
        <taxon>Ixodidae</taxon>
        <taxon>Haemaphysalinae</taxon>
        <taxon>Haemaphysalis</taxon>
    </lineage>
</organism>
<feature type="region of interest" description="Disordered" evidence="1">
    <location>
        <begin position="115"/>
        <end position="186"/>
    </location>
</feature>
<name>A0A9J6FQD1_HAELO</name>
<proteinExistence type="predicted"/>
<accession>A0A9J6FQD1</accession>
<dbReference type="VEuPathDB" id="VectorBase:HLOH_047911"/>
<dbReference type="Proteomes" id="UP000821853">
    <property type="component" value="Unassembled WGS sequence"/>
</dbReference>
<sequence length="186" mass="20692">MKREQKGMSEVRVLQYRSGTEEQYDEKHHLLQDTLDLAKKFSYQIKRSAVRKITVARSHQRSDTAVERTVASTARDTTTAAAVSRSPADSLTPPENPEYVLQYVYEDNARYHDYIPEDTRSSGEEGPSDDLQGTTIRGPSSSHGRGASGSQVLSVRELFKLPPRNKRAKAPVAPPVPAKSQVRGKP</sequence>
<evidence type="ECO:0000256" key="1">
    <source>
        <dbReference type="SAM" id="MobiDB-lite"/>
    </source>
</evidence>